<feature type="transmembrane region" description="Helical" evidence="1">
    <location>
        <begin position="6"/>
        <end position="29"/>
    </location>
</feature>
<dbReference type="PANTHER" id="PTHR40448">
    <property type="entry name" value="TWO-COMPONENT SENSOR HISTIDINE KINASE"/>
    <property type="match status" value="1"/>
</dbReference>
<dbReference type="RefSeq" id="WP_318064549.1">
    <property type="nucleotide sequence ID" value="NZ_JAWONS010000186.1"/>
</dbReference>
<dbReference type="SUPFAM" id="SSF55874">
    <property type="entry name" value="ATPase domain of HSP90 chaperone/DNA topoisomerase II/histidine kinase"/>
    <property type="match status" value="1"/>
</dbReference>
<dbReference type="CDD" id="cd16935">
    <property type="entry name" value="HATPase_AgrC-ComD-like"/>
    <property type="match status" value="1"/>
</dbReference>
<evidence type="ECO:0000259" key="2">
    <source>
        <dbReference type="Pfam" id="PF14501"/>
    </source>
</evidence>
<dbReference type="InterPro" id="IPR032834">
    <property type="entry name" value="NatK-like_C"/>
</dbReference>
<keyword evidence="1" id="KW-0812">Transmembrane</keyword>
<dbReference type="Pfam" id="PF14501">
    <property type="entry name" value="HATPase_c_5"/>
    <property type="match status" value="1"/>
</dbReference>
<comment type="caution">
    <text evidence="3">The sequence shown here is derived from an EMBL/GenBank/DDBJ whole genome shotgun (WGS) entry which is preliminary data.</text>
</comment>
<organism evidence="3 4">
    <name type="scientific">Clostridium boliviensis</name>
    <dbReference type="NCBI Taxonomy" id="318465"/>
    <lineage>
        <taxon>Bacteria</taxon>
        <taxon>Bacillati</taxon>
        <taxon>Bacillota</taxon>
        <taxon>Clostridia</taxon>
        <taxon>Eubacteriales</taxon>
        <taxon>Clostridiaceae</taxon>
        <taxon>Clostridium</taxon>
    </lineage>
</organism>
<feature type="transmembrane region" description="Helical" evidence="1">
    <location>
        <begin position="66"/>
        <end position="87"/>
    </location>
</feature>
<keyword evidence="1" id="KW-1133">Transmembrane helix</keyword>
<protein>
    <submittedName>
        <fullName evidence="3">GHKL domain-containing protein</fullName>
    </submittedName>
</protein>
<evidence type="ECO:0000256" key="1">
    <source>
        <dbReference type="SAM" id="Phobius"/>
    </source>
</evidence>
<evidence type="ECO:0000313" key="4">
    <source>
        <dbReference type="Proteomes" id="UP001276854"/>
    </source>
</evidence>
<keyword evidence="4" id="KW-1185">Reference proteome</keyword>
<dbReference type="InterPro" id="IPR036890">
    <property type="entry name" value="HATPase_C_sf"/>
</dbReference>
<dbReference type="Proteomes" id="UP001276854">
    <property type="component" value="Unassembled WGS sequence"/>
</dbReference>
<feature type="transmembrane region" description="Helical" evidence="1">
    <location>
        <begin position="41"/>
        <end position="60"/>
    </location>
</feature>
<dbReference type="EMBL" id="JAWONS010000186">
    <property type="protein sequence ID" value="MDW2798309.1"/>
    <property type="molecule type" value="Genomic_DNA"/>
</dbReference>
<name>A0ABU4GL24_9CLOT</name>
<evidence type="ECO:0000313" key="3">
    <source>
        <dbReference type="EMBL" id="MDW2798309.1"/>
    </source>
</evidence>
<proteinExistence type="predicted"/>
<dbReference type="PANTHER" id="PTHR40448:SF1">
    <property type="entry name" value="TWO-COMPONENT SENSOR HISTIDINE KINASE"/>
    <property type="match status" value="1"/>
</dbReference>
<keyword evidence="1" id="KW-0472">Membrane</keyword>
<reference evidence="3 4" key="1">
    <citation type="submission" date="2023-10" db="EMBL/GenBank/DDBJ databases">
        <title>A novel Glycoside Hydrolase 43-Like Enzyme from Clostrdium boliviensis is an Endo-xylanase, and a Candidate for Xylooligosaccharides Production from Different Xylan Substrates.</title>
        <authorList>
            <person name="Alvarez M.T."/>
            <person name="Rocabado-Villegas L.R."/>
            <person name="Salas-Veizaga D.M."/>
            <person name="Linares-Pasten J.A."/>
            <person name="Gudmundsdottir E.E."/>
            <person name="Hreggvidsson G.O."/>
            <person name="Adlercreutz P."/>
            <person name="Nordberg Karlsson E."/>
        </authorList>
    </citation>
    <scope>NUCLEOTIDE SEQUENCE [LARGE SCALE GENOMIC DNA]</scope>
    <source>
        <strain evidence="3 4">E-1</strain>
    </source>
</reference>
<feature type="domain" description="Sensor histidine kinase NatK-like C-terminal" evidence="2">
    <location>
        <begin position="206"/>
        <end position="307"/>
    </location>
</feature>
<accession>A0ABU4GL24</accession>
<sequence length="309" mass="36704">MSILQFSLLIFDCFLAVFFLLRFNGYNWIDKPDSENIQPKLINFLYHIVFIVVILITLSNDISEERYGFILVVIGLVTSQFIYYYMYFNLKNKKCIKNFNYLLMQMNQHDQQFLEDNKRQADKIARIKHDIKNHLTYIAFNIENQNYEVAKKYISELINNTDLNNNFIKLTDNSLNFIINHKLSQAHKKNIKIYAQIEDLKEPYIEEFDLCILLCNILDNAIEAVERQKEKQIHIEIYKQAGYQTYFIKNTIETSILGVNSNLRTTKNKKKDHGYGIPQINDIIKKYDGYIDIYEMEKYFCIKVLIPAS</sequence>
<gene>
    <name evidence="3" type="ORF">RZO55_12065</name>
</gene>
<dbReference type="Gene3D" id="3.30.565.10">
    <property type="entry name" value="Histidine kinase-like ATPase, C-terminal domain"/>
    <property type="match status" value="1"/>
</dbReference>